<evidence type="ECO:0000313" key="3">
    <source>
        <dbReference type="Proteomes" id="UP000324222"/>
    </source>
</evidence>
<evidence type="ECO:0000313" key="2">
    <source>
        <dbReference type="EMBL" id="MPC95265.1"/>
    </source>
</evidence>
<comment type="caution">
    <text evidence="2">The sequence shown here is derived from an EMBL/GenBank/DDBJ whole genome shotgun (WGS) entry which is preliminary data.</text>
</comment>
<dbReference type="GO" id="GO:0003677">
    <property type="term" value="F:DNA binding"/>
    <property type="evidence" value="ECO:0007669"/>
    <property type="project" value="InterPro"/>
</dbReference>
<dbReference type="Pfam" id="PF04218">
    <property type="entry name" value="CENP-B_N"/>
    <property type="match status" value="1"/>
</dbReference>
<sequence length="58" mass="6960">MSLSIAKKTRKSPTFKVKVDVIHRHEKGEKTNSIARHHIDSIYCLYYFQVSRLYYEGW</sequence>
<dbReference type="Proteomes" id="UP000324222">
    <property type="component" value="Unassembled WGS sequence"/>
</dbReference>
<accession>A0A5B7JKZ2</accession>
<keyword evidence="3" id="KW-1185">Reference proteome</keyword>
<protein>
    <recommendedName>
        <fullName evidence="1">HTH psq-type domain-containing protein</fullName>
    </recommendedName>
</protein>
<reference evidence="2 3" key="1">
    <citation type="submission" date="2019-05" db="EMBL/GenBank/DDBJ databases">
        <title>Another draft genome of Portunus trituberculatus and its Hox gene families provides insights of decapod evolution.</title>
        <authorList>
            <person name="Jeong J.-H."/>
            <person name="Song I."/>
            <person name="Kim S."/>
            <person name="Choi T."/>
            <person name="Kim D."/>
            <person name="Ryu S."/>
            <person name="Kim W."/>
        </authorList>
    </citation>
    <scope>NUCLEOTIDE SEQUENCE [LARGE SCALE GENOMIC DNA]</scope>
    <source>
        <tissue evidence="2">Muscle</tissue>
    </source>
</reference>
<dbReference type="InterPro" id="IPR007889">
    <property type="entry name" value="HTH_Psq"/>
</dbReference>
<proteinExistence type="predicted"/>
<dbReference type="AlphaFoldDB" id="A0A5B7JKZ2"/>
<evidence type="ECO:0000259" key="1">
    <source>
        <dbReference type="Pfam" id="PF04218"/>
    </source>
</evidence>
<organism evidence="2 3">
    <name type="scientific">Portunus trituberculatus</name>
    <name type="common">Swimming crab</name>
    <name type="synonym">Neptunus trituberculatus</name>
    <dbReference type="NCBI Taxonomy" id="210409"/>
    <lineage>
        <taxon>Eukaryota</taxon>
        <taxon>Metazoa</taxon>
        <taxon>Ecdysozoa</taxon>
        <taxon>Arthropoda</taxon>
        <taxon>Crustacea</taxon>
        <taxon>Multicrustacea</taxon>
        <taxon>Malacostraca</taxon>
        <taxon>Eumalacostraca</taxon>
        <taxon>Eucarida</taxon>
        <taxon>Decapoda</taxon>
        <taxon>Pleocyemata</taxon>
        <taxon>Brachyura</taxon>
        <taxon>Eubrachyura</taxon>
        <taxon>Portunoidea</taxon>
        <taxon>Portunidae</taxon>
        <taxon>Portuninae</taxon>
        <taxon>Portunus</taxon>
    </lineage>
</organism>
<feature type="domain" description="HTH psq-type" evidence="1">
    <location>
        <begin position="7"/>
        <end position="37"/>
    </location>
</feature>
<gene>
    <name evidence="2" type="ORF">E2C01_090467</name>
</gene>
<dbReference type="EMBL" id="VSRR010101553">
    <property type="protein sequence ID" value="MPC95265.1"/>
    <property type="molecule type" value="Genomic_DNA"/>
</dbReference>
<name>A0A5B7JKZ2_PORTR</name>